<evidence type="ECO:0000256" key="2">
    <source>
        <dbReference type="ARBA" id="ARBA00022573"/>
    </source>
</evidence>
<gene>
    <name evidence="7" type="ORF">AFULGI_00008020</name>
</gene>
<dbReference type="InterPro" id="IPR014777">
    <property type="entry name" value="4pyrrole_Mease_sub1"/>
</dbReference>
<dbReference type="RefSeq" id="WP_010878225.1">
    <property type="nucleotide sequence ID" value="NZ_CP006577.1"/>
</dbReference>
<dbReference type="GO" id="GO:0008276">
    <property type="term" value="F:protein methyltransferase activity"/>
    <property type="evidence" value="ECO:0007669"/>
    <property type="project" value="InterPro"/>
</dbReference>
<accession>A0A075WD87</accession>
<dbReference type="HOGENOM" id="CLU_089162_3_0_2"/>
<dbReference type="GO" id="GO:0009236">
    <property type="term" value="P:cobalamin biosynthetic process"/>
    <property type="evidence" value="ECO:0007669"/>
    <property type="project" value="UniProtKB-UniPathway"/>
</dbReference>
<dbReference type="CDD" id="cd11644">
    <property type="entry name" value="Precorrin-6Y-MT"/>
    <property type="match status" value="1"/>
</dbReference>
<protein>
    <submittedName>
        <fullName evidence="7">Precorrin-6y C5,15-methyltransferase (Decarboxylating), CbiE subunit</fullName>
        <ecNumber evidence="7">2.1.1.-</ecNumber>
        <ecNumber evidence="7">2.1.1.132</ecNumber>
    </submittedName>
</protein>
<dbReference type="InterPro" id="IPR014776">
    <property type="entry name" value="4pyrrole_Mease_sub2"/>
</dbReference>
<dbReference type="NCBIfam" id="NF004461">
    <property type="entry name" value="PRK05787.2-4"/>
    <property type="match status" value="1"/>
</dbReference>
<evidence type="ECO:0000256" key="3">
    <source>
        <dbReference type="ARBA" id="ARBA00022603"/>
    </source>
</evidence>
<dbReference type="KEGG" id="afg:AFULGI_00008020"/>
<dbReference type="EC" id="2.1.1.132" evidence="7"/>
<keyword evidence="4 7" id="KW-0808">Transferase</keyword>
<sequence length="197" mass="22263">MIWIVGSGTCRGQTTERAKEIIERAEVIYGSRRALELAGVVDDSRARILRSFKGDEIRRIMEEGREREVAVISTGDPMVAGLGRVLREIAEDVEIKIEPAISSVQVALARLKVDLSEVAVVDCHAKDFDAELTELLKYRHLLILADSHFPLERLGKRRVVLLENLCMEGERIREGNADSIELESDYTIIFVEREVME</sequence>
<evidence type="ECO:0000256" key="5">
    <source>
        <dbReference type="ARBA" id="ARBA00022691"/>
    </source>
</evidence>
<dbReference type="GeneID" id="25399228"/>
<dbReference type="Gene3D" id="3.30.950.10">
    <property type="entry name" value="Methyltransferase, Cobalt-precorrin-4 Transmethylase, Domain 2"/>
    <property type="match status" value="1"/>
</dbReference>
<dbReference type="InterPro" id="IPR035996">
    <property type="entry name" value="4pyrrol_Methylase_sf"/>
</dbReference>
<feature type="domain" description="Tetrapyrrole methylase" evidence="6">
    <location>
        <begin position="1"/>
        <end position="180"/>
    </location>
</feature>
<keyword evidence="2" id="KW-0169">Cobalamin biosynthesis</keyword>
<dbReference type="EMBL" id="CP006577">
    <property type="protein sequence ID" value="AIG97597.1"/>
    <property type="molecule type" value="Genomic_DNA"/>
</dbReference>
<name>A0A075WD87_ARCFL</name>
<keyword evidence="3 7" id="KW-0489">Methyltransferase</keyword>
<dbReference type="EC" id="2.1.1.-" evidence="7"/>
<evidence type="ECO:0000313" key="8">
    <source>
        <dbReference type="Proteomes" id="UP000028501"/>
    </source>
</evidence>
<dbReference type="NCBIfam" id="TIGR02467">
    <property type="entry name" value="CbiE"/>
    <property type="match status" value="1"/>
</dbReference>
<organism evidence="7 8">
    <name type="scientific">Archaeoglobus fulgidus DSM 8774</name>
    <dbReference type="NCBI Taxonomy" id="1344584"/>
    <lineage>
        <taxon>Archaea</taxon>
        <taxon>Methanobacteriati</taxon>
        <taxon>Methanobacteriota</taxon>
        <taxon>Archaeoglobi</taxon>
        <taxon>Archaeoglobales</taxon>
        <taxon>Archaeoglobaceae</taxon>
        <taxon>Archaeoglobus</taxon>
    </lineage>
</organism>
<dbReference type="GO" id="GO:0032259">
    <property type="term" value="P:methylation"/>
    <property type="evidence" value="ECO:0007669"/>
    <property type="project" value="UniProtKB-KW"/>
</dbReference>
<reference evidence="7 8" key="1">
    <citation type="submission" date="2013-07" db="EMBL/GenBank/DDBJ databases">
        <title>Genome of Archaeoglobus fulgidus.</title>
        <authorList>
            <person name="Fiebig A."/>
            <person name="Birkeland N.-K."/>
        </authorList>
    </citation>
    <scope>NUCLEOTIDE SEQUENCE [LARGE SCALE GENOMIC DNA]</scope>
    <source>
        <strain evidence="7 8">DSM 8774</strain>
    </source>
</reference>
<dbReference type="Pfam" id="PF00590">
    <property type="entry name" value="TP_methylase"/>
    <property type="match status" value="1"/>
</dbReference>
<dbReference type="InterPro" id="IPR050714">
    <property type="entry name" value="Cobalamin_biosynth_MTase"/>
</dbReference>
<dbReference type="Gene3D" id="3.40.1010.10">
    <property type="entry name" value="Cobalt-precorrin-4 Transmethylase, Domain 1"/>
    <property type="match status" value="1"/>
</dbReference>
<dbReference type="SUPFAM" id="SSF53790">
    <property type="entry name" value="Tetrapyrrole methylase"/>
    <property type="match status" value="1"/>
</dbReference>
<dbReference type="InterPro" id="IPR012818">
    <property type="entry name" value="CbiE"/>
</dbReference>
<proteinExistence type="predicted"/>
<dbReference type="PANTHER" id="PTHR43182">
    <property type="entry name" value="COBALT-PRECORRIN-6B C(15)-METHYLTRANSFERASE (DECARBOXYLATING)"/>
    <property type="match status" value="1"/>
</dbReference>
<evidence type="ECO:0000313" key="7">
    <source>
        <dbReference type="EMBL" id="AIG97597.1"/>
    </source>
</evidence>
<evidence type="ECO:0000256" key="1">
    <source>
        <dbReference type="ARBA" id="ARBA00004953"/>
    </source>
</evidence>
<dbReference type="GO" id="GO:0046025">
    <property type="term" value="F:precorrin-6Y C5,15-methyltransferase (decarboxylating) activity"/>
    <property type="evidence" value="ECO:0007669"/>
    <property type="project" value="UniProtKB-EC"/>
</dbReference>
<dbReference type="UniPathway" id="UPA00148"/>
<dbReference type="Proteomes" id="UP000028501">
    <property type="component" value="Chromosome"/>
</dbReference>
<dbReference type="PANTHER" id="PTHR43182:SF1">
    <property type="entry name" value="COBALT-PRECORRIN-7 C(5)-METHYLTRANSFERASE"/>
    <property type="match status" value="1"/>
</dbReference>
<keyword evidence="5" id="KW-0949">S-adenosyl-L-methionine</keyword>
<evidence type="ECO:0000256" key="4">
    <source>
        <dbReference type="ARBA" id="ARBA00022679"/>
    </source>
</evidence>
<dbReference type="AlphaFoldDB" id="A0A075WD87"/>
<dbReference type="SMR" id="A0A075WD87"/>
<dbReference type="InterPro" id="IPR000878">
    <property type="entry name" value="4pyrrol_Mease"/>
</dbReference>
<comment type="pathway">
    <text evidence="1">Cofactor biosynthesis; adenosylcobalamin biosynthesis.</text>
</comment>
<evidence type="ECO:0000259" key="6">
    <source>
        <dbReference type="Pfam" id="PF00590"/>
    </source>
</evidence>